<evidence type="ECO:0000313" key="10">
    <source>
        <dbReference type="EMBL" id="TWT73165.1"/>
    </source>
</evidence>
<dbReference type="PRINTS" id="PR00418">
    <property type="entry name" value="TPI2FAMILY"/>
</dbReference>
<name>A0A5C5YFP4_9BACT</name>
<accession>A0A5C5YFP4</accession>
<keyword evidence="11" id="KW-1185">Reference proteome</keyword>
<dbReference type="AlphaFoldDB" id="A0A5C5YFP4"/>
<dbReference type="Gene3D" id="3.40.50.670">
    <property type="match status" value="1"/>
</dbReference>
<dbReference type="SUPFAM" id="SSF56719">
    <property type="entry name" value="Type II DNA topoisomerase"/>
    <property type="match status" value="1"/>
</dbReference>
<keyword evidence="5" id="KW-0067">ATP-binding</keyword>
<evidence type="ECO:0000256" key="4">
    <source>
        <dbReference type="ARBA" id="ARBA00022741"/>
    </source>
</evidence>
<comment type="similarity">
    <text evidence="2">Belongs to the type II topoisomerase GyrB family.</text>
</comment>
<dbReference type="Proteomes" id="UP000318053">
    <property type="component" value="Unassembled WGS sequence"/>
</dbReference>
<comment type="catalytic activity">
    <reaction evidence="1">
        <text>ATP-dependent breakage, passage and rejoining of double-stranded DNA.</text>
        <dbReference type="EC" id="5.6.2.2"/>
    </reaction>
</comment>
<dbReference type="Pfam" id="PF01751">
    <property type="entry name" value="Toprim"/>
    <property type="match status" value="1"/>
</dbReference>
<reference evidence="10 11" key="1">
    <citation type="submission" date="2019-02" db="EMBL/GenBank/DDBJ databases">
        <title>Deep-cultivation of Planctomycetes and their phenomic and genomic characterization uncovers novel biology.</title>
        <authorList>
            <person name="Wiegand S."/>
            <person name="Jogler M."/>
            <person name="Boedeker C."/>
            <person name="Pinto D."/>
            <person name="Vollmers J."/>
            <person name="Rivas-Marin E."/>
            <person name="Kohn T."/>
            <person name="Peeters S.H."/>
            <person name="Heuer A."/>
            <person name="Rast P."/>
            <person name="Oberbeckmann S."/>
            <person name="Bunk B."/>
            <person name="Jeske O."/>
            <person name="Meyerdierks A."/>
            <person name="Storesund J.E."/>
            <person name="Kallscheuer N."/>
            <person name="Luecker S."/>
            <person name="Lage O.M."/>
            <person name="Pohl T."/>
            <person name="Merkel B.J."/>
            <person name="Hornburger P."/>
            <person name="Mueller R.-W."/>
            <person name="Bruemmer F."/>
            <person name="Labrenz M."/>
            <person name="Spormann A.M."/>
            <person name="Op Den Camp H."/>
            <person name="Overmann J."/>
            <person name="Amann R."/>
            <person name="Jetten M.S.M."/>
            <person name="Mascher T."/>
            <person name="Medema M.H."/>
            <person name="Devos D.P."/>
            <person name="Kaster A.-K."/>
            <person name="Ovreas L."/>
            <person name="Rohde M."/>
            <person name="Galperin M.Y."/>
            <person name="Jogler C."/>
        </authorList>
    </citation>
    <scope>NUCLEOTIDE SEQUENCE [LARGE SCALE GENOMIC DNA]</scope>
    <source>
        <strain evidence="10 11">CA85</strain>
    </source>
</reference>
<keyword evidence="8 10" id="KW-0413">Isomerase</keyword>
<evidence type="ECO:0000259" key="9">
    <source>
        <dbReference type="Pfam" id="PF01751"/>
    </source>
</evidence>
<evidence type="ECO:0000256" key="3">
    <source>
        <dbReference type="ARBA" id="ARBA00012895"/>
    </source>
</evidence>
<dbReference type="InterPro" id="IPR006171">
    <property type="entry name" value="TOPRIM_dom"/>
</dbReference>
<proteinExistence type="inferred from homology"/>
<protein>
    <recommendedName>
        <fullName evidence="3">DNA topoisomerase (ATP-hydrolyzing)</fullName>
        <ecNumber evidence="3">5.6.2.2</ecNumber>
    </recommendedName>
</protein>
<dbReference type="OrthoDB" id="6020049at2"/>
<dbReference type="PANTHER" id="PTHR45866">
    <property type="entry name" value="DNA GYRASE/TOPOISOMERASE SUBUNIT B"/>
    <property type="match status" value="1"/>
</dbReference>
<keyword evidence="6" id="KW-0799">Topoisomerase</keyword>
<evidence type="ECO:0000256" key="2">
    <source>
        <dbReference type="ARBA" id="ARBA00010708"/>
    </source>
</evidence>
<comment type="caution">
    <text evidence="10">The sequence shown here is derived from an EMBL/GenBank/DDBJ whole genome shotgun (WGS) entry which is preliminary data.</text>
</comment>
<dbReference type="GO" id="GO:0006265">
    <property type="term" value="P:DNA topological change"/>
    <property type="evidence" value="ECO:0007669"/>
    <property type="project" value="InterPro"/>
</dbReference>
<evidence type="ECO:0000256" key="5">
    <source>
        <dbReference type="ARBA" id="ARBA00022840"/>
    </source>
</evidence>
<evidence type="ECO:0000313" key="11">
    <source>
        <dbReference type="Proteomes" id="UP000318053"/>
    </source>
</evidence>
<keyword evidence="4" id="KW-0547">Nucleotide-binding</keyword>
<evidence type="ECO:0000256" key="7">
    <source>
        <dbReference type="ARBA" id="ARBA00023125"/>
    </source>
</evidence>
<organism evidence="10 11">
    <name type="scientific">Allorhodopirellula solitaria</name>
    <dbReference type="NCBI Taxonomy" id="2527987"/>
    <lineage>
        <taxon>Bacteria</taxon>
        <taxon>Pseudomonadati</taxon>
        <taxon>Planctomycetota</taxon>
        <taxon>Planctomycetia</taxon>
        <taxon>Pirellulales</taxon>
        <taxon>Pirellulaceae</taxon>
        <taxon>Allorhodopirellula</taxon>
    </lineage>
</organism>
<dbReference type="InterPro" id="IPR013760">
    <property type="entry name" value="Topo_IIA-like_dom_sf"/>
</dbReference>
<dbReference type="GO" id="GO:0003677">
    <property type="term" value="F:DNA binding"/>
    <property type="evidence" value="ECO:0007669"/>
    <property type="project" value="UniProtKB-KW"/>
</dbReference>
<dbReference type="GO" id="GO:0003918">
    <property type="term" value="F:DNA topoisomerase type II (double strand cut, ATP-hydrolyzing) activity"/>
    <property type="evidence" value="ECO:0007669"/>
    <property type="project" value="UniProtKB-EC"/>
</dbReference>
<dbReference type="InterPro" id="IPR013759">
    <property type="entry name" value="Topo_IIA_B_C"/>
</dbReference>
<evidence type="ECO:0000256" key="1">
    <source>
        <dbReference type="ARBA" id="ARBA00000185"/>
    </source>
</evidence>
<feature type="domain" description="Toprim" evidence="9">
    <location>
        <begin position="40"/>
        <end position="159"/>
    </location>
</feature>
<dbReference type="EC" id="5.6.2.2" evidence="3"/>
<sequence length="248" mass="26923">MITYGKQPVHYACELVGPVRPSAAAMSKRSLPPSSHTECLIVEGDSAAKSVDQVRDARQQAILALQGKPLNAVKASRQTAMRNAIFQRILETLLGYRASSTCGASVLCERLADPAACVYDRLILLMDPDADGIHCGVLMMAFFRRFAPELIRTGRLSVVRPPMFVFRLPDSADLDVGQWPVASSPEHAAAIEQTLREHGVERFEKTRHRGLGSLDSSLLGYSSVTPATRRESSLTLAEIDAAIAMFGG</sequence>
<dbReference type="PANTHER" id="PTHR45866:SF1">
    <property type="entry name" value="DNA GYRASE SUBUNIT B, MITOCHONDRIAL"/>
    <property type="match status" value="1"/>
</dbReference>
<keyword evidence="7" id="KW-0238">DNA-binding</keyword>
<evidence type="ECO:0000256" key="6">
    <source>
        <dbReference type="ARBA" id="ARBA00023029"/>
    </source>
</evidence>
<evidence type="ECO:0000256" key="8">
    <source>
        <dbReference type="ARBA" id="ARBA00023235"/>
    </source>
</evidence>
<dbReference type="GO" id="GO:0005524">
    <property type="term" value="F:ATP binding"/>
    <property type="evidence" value="ECO:0007669"/>
    <property type="project" value="UniProtKB-KW"/>
</dbReference>
<dbReference type="EMBL" id="SJPK01000003">
    <property type="protein sequence ID" value="TWT73165.1"/>
    <property type="molecule type" value="Genomic_DNA"/>
</dbReference>
<gene>
    <name evidence="10" type="primary">gyrB_2</name>
    <name evidence="10" type="ORF">CA85_16320</name>
</gene>